<accession>A0A0P1P650</accession>
<accession>A0A0P1M283</accession>
<keyword evidence="1" id="KW-1133">Transmembrane helix</keyword>
<feature type="transmembrane region" description="Helical" evidence="1">
    <location>
        <begin position="20"/>
        <end position="42"/>
    </location>
</feature>
<reference evidence="4 5" key="2">
    <citation type="submission" date="2015-11" db="EMBL/GenBank/DDBJ databases">
        <authorList>
            <person name="Varghese N."/>
        </authorList>
    </citation>
    <scope>NUCLEOTIDE SEQUENCE [LARGE SCALE GENOMIC DNA]</scope>
    <source>
        <strain evidence="2 5">JGI-8</strain>
    </source>
</reference>
<name>A0A0P1MCB2_9BACT</name>
<evidence type="ECO:0000313" key="4">
    <source>
        <dbReference type="Proteomes" id="UP000182011"/>
    </source>
</evidence>
<dbReference type="Proteomes" id="UP000182011">
    <property type="component" value="Unassembled WGS sequence"/>
</dbReference>
<accession>A0A0S4N7J5</accession>
<accession>A0A0P1MCB2</accession>
<accession>A0A0P1M699</accession>
<sequence>MGKIAIIKQTFRELLSQPIIFGVIGIQVVSVLVLIFGVHLIYDQGTLISVKIFGSELEEGVALNLLNSISSLILFFIMLLLVIGSSPIFAEFLRDPFIEIIFTKPISKTNVFLQKFLGVNLFALFDFLIFGSLITFVLIFKTGGAFIINPIVALLCQFLMFLFMSSVAAILGVIFENGTVAIGFNVVLLFLSGYLDSLKRSGILILSQIPYLFPPLQKVMETMGDVIKYSLSNVDIPLIPLVATFIIYSSIYFIVGLILFRRKEI</sequence>
<accession>A0A0P1MIV8</accession>
<reference evidence="3" key="1">
    <citation type="submission" date="2015-11" db="EMBL/GenBank/DDBJ databases">
        <authorList>
            <person name="Zhang Y."/>
            <person name="Guo Z."/>
        </authorList>
    </citation>
    <scope>NUCLEOTIDE SEQUENCE [LARGE SCALE GENOMIC DNA]</scope>
    <source>
        <strain evidence="3">JGI-4</strain>
    </source>
</reference>
<keyword evidence="1" id="KW-0812">Transmembrane</keyword>
<dbReference type="AlphaFoldDB" id="A0A0P1MCB2"/>
<feature type="transmembrane region" description="Helical" evidence="1">
    <location>
        <begin position="238"/>
        <end position="260"/>
    </location>
</feature>
<keyword evidence="1" id="KW-0472">Membrane</keyword>
<evidence type="ECO:0000313" key="3">
    <source>
        <dbReference type="EMBL" id="CUU05821.1"/>
    </source>
</evidence>
<gene>
    <name evidence="3" type="ORF">JGI4_01357</name>
    <name evidence="2" type="ORF">JGI8_01236</name>
</gene>
<dbReference type="Proteomes" id="UP000182200">
    <property type="component" value="Unassembled WGS sequence"/>
</dbReference>
<organism evidence="3 4">
    <name type="scientific">Candidatus Kryptonium thompsonii</name>
    <dbReference type="NCBI Taxonomy" id="1633631"/>
    <lineage>
        <taxon>Bacteria</taxon>
        <taxon>Pseudomonadati</taxon>
        <taxon>Candidatus Kryptoniota</taxon>
        <taxon>Candidatus Kryptonium</taxon>
    </lineage>
</organism>
<protein>
    <submittedName>
        <fullName evidence="3">ABC-2 family transporter protein</fullName>
    </submittedName>
</protein>
<feature type="transmembrane region" description="Helical" evidence="1">
    <location>
        <begin position="116"/>
        <end position="140"/>
    </location>
</feature>
<accession>A0A0P1LJ09</accession>
<dbReference type="STRING" id="1633631.GCA_001442925_01352"/>
<feature type="transmembrane region" description="Helical" evidence="1">
    <location>
        <begin position="146"/>
        <end position="171"/>
    </location>
</feature>
<feature type="transmembrane region" description="Helical" evidence="1">
    <location>
        <begin position="178"/>
        <end position="195"/>
    </location>
</feature>
<feature type="transmembrane region" description="Helical" evidence="1">
    <location>
        <begin position="62"/>
        <end position="84"/>
    </location>
</feature>
<keyword evidence="5" id="KW-1185">Reference proteome</keyword>
<dbReference type="EMBL" id="CZVI01000016">
    <property type="protein sequence ID" value="CUS88751.1"/>
    <property type="molecule type" value="Genomic_DNA"/>
</dbReference>
<evidence type="ECO:0000256" key="1">
    <source>
        <dbReference type="SAM" id="Phobius"/>
    </source>
</evidence>
<proteinExistence type="predicted"/>
<dbReference type="EMBL" id="FAOP01000005">
    <property type="protein sequence ID" value="CUU05821.1"/>
    <property type="molecule type" value="Genomic_DNA"/>
</dbReference>
<evidence type="ECO:0000313" key="5">
    <source>
        <dbReference type="Proteomes" id="UP000182200"/>
    </source>
</evidence>
<evidence type="ECO:0000313" key="2">
    <source>
        <dbReference type="EMBL" id="CUS88751.1"/>
    </source>
</evidence>
<dbReference type="RefSeq" id="WP_075426445.1">
    <property type="nucleotide sequence ID" value="NZ_CZVI01000016.1"/>
</dbReference>